<reference evidence="1 2" key="1">
    <citation type="submission" date="2019-06" db="EMBL/GenBank/DDBJ databases">
        <authorList>
            <person name="Le Quere A."/>
            <person name="Colella S."/>
        </authorList>
    </citation>
    <scope>NUCLEOTIDE SEQUENCE [LARGE SCALE GENOMIC DNA]</scope>
    <source>
        <strain evidence="1">EmedicaeMD41</strain>
    </source>
</reference>
<evidence type="ECO:0000313" key="2">
    <source>
        <dbReference type="Proteomes" id="UP000507954"/>
    </source>
</evidence>
<dbReference type="InterPro" id="IPR011660">
    <property type="entry name" value="VapB-like"/>
</dbReference>
<proteinExistence type="predicted"/>
<organism evidence="1 2">
    <name type="scientific">Sinorhizobium medicae</name>
    <dbReference type="NCBI Taxonomy" id="110321"/>
    <lineage>
        <taxon>Bacteria</taxon>
        <taxon>Pseudomonadati</taxon>
        <taxon>Pseudomonadota</taxon>
        <taxon>Alphaproteobacteria</taxon>
        <taxon>Hyphomicrobiales</taxon>
        <taxon>Rhizobiaceae</taxon>
        <taxon>Sinorhizobium/Ensifer group</taxon>
        <taxon>Sinorhizobium</taxon>
    </lineage>
</organism>
<evidence type="ECO:0000313" key="1">
    <source>
        <dbReference type="EMBL" id="VTZ61404.1"/>
    </source>
</evidence>
<dbReference type="Proteomes" id="UP000507954">
    <property type="component" value="Unassembled WGS sequence"/>
</dbReference>
<gene>
    <name evidence="1" type="ORF">EMEDMD4_270180</name>
</gene>
<evidence type="ECO:0008006" key="3">
    <source>
        <dbReference type="Google" id="ProtNLM"/>
    </source>
</evidence>
<protein>
    <recommendedName>
        <fullName evidence="3">Rv0623 family protein transcription factor</fullName>
    </recommendedName>
</protein>
<dbReference type="RefSeq" id="WP_018207940.1">
    <property type="nucleotide sequence ID" value="NZ_CABFNB010000092.1"/>
</dbReference>
<accession>A0A508WVN4</accession>
<sequence length="83" mass="9610">MALYIKDPTVGLMAEQNRARLGVRTKTDAVRIALQHELDRVEEEIPPREKMAALRQQARHRLGPPVYGVDMKKLMDELWEEAE</sequence>
<name>A0A508WVN4_9HYPH</name>
<dbReference type="Pfam" id="PF07704">
    <property type="entry name" value="PSK_trans_fac"/>
    <property type="match status" value="1"/>
</dbReference>
<dbReference type="AlphaFoldDB" id="A0A508WVN4"/>
<dbReference type="EMBL" id="CABFNB010000092">
    <property type="protein sequence ID" value="VTZ61404.1"/>
    <property type="molecule type" value="Genomic_DNA"/>
</dbReference>